<dbReference type="Gene3D" id="3.40.1350.10">
    <property type="match status" value="1"/>
</dbReference>
<proteinExistence type="predicted"/>
<dbReference type="PANTHER" id="PTHR30015:SF7">
    <property type="entry name" value="TYPE IV METHYL-DIRECTED RESTRICTION ENZYME ECOKMRR"/>
    <property type="match status" value="1"/>
</dbReference>
<evidence type="ECO:0000313" key="4">
    <source>
        <dbReference type="Proteomes" id="UP001239909"/>
    </source>
</evidence>
<evidence type="ECO:0000313" key="3">
    <source>
        <dbReference type="EMBL" id="GMG82502.1"/>
    </source>
</evidence>
<protein>
    <submittedName>
        <fullName evidence="3">Restriction endonuclease</fullName>
    </submittedName>
</protein>
<comment type="caution">
    <text evidence="3">The sequence shown here is derived from an EMBL/GenBank/DDBJ whole genome shotgun (WGS) entry which is preliminary data.</text>
</comment>
<dbReference type="PANTHER" id="PTHR30015">
    <property type="entry name" value="MRR RESTRICTION SYSTEM PROTEIN"/>
    <property type="match status" value="1"/>
</dbReference>
<evidence type="ECO:0000259" key="1">
    <source>
        <dbReference type="Pfam" id="PF04471"/>
    </source>
</evidence>
<reference evidence="3 4" key="1">
    <citation type="submission" date="2023-04" db="EMBL/GenBank/DDBJ databases">
        <title>Marinoamorphus aggregata gen. nov., sp. Nov., isolate from tissue of brittle star Ophioplocus japonicus.</title>
        <authorList>
            <person name="Kawano K."/>
            <person name="Sawayama S."/>
            <person name="Nakagawa S."/>
        </authorList>
    </citation>
    <scope>NUCLEOTIDE SEQUENCE [LARGE SCALE GENOMIC DNA]</scope>
    <source>
        <strain evidence="3 4">NKW23</strain>
    </source>
</reference>
<name>A0ABQ6LGT3_9RHOB</name>
<keyword evidence="4" id="KW-1185">Reference proteome</keyword>
<dbReference type="RefSeq" id="WP_285671283.1">
    <property type="nucleotide sequence ID" value="NZ_BSYI01000011.1"/>
</dbReference>
<organism evidence="3 4">
    <name type="scientific">Paralimibaculum aggregatum</name>
    <dbReference type="NCBI Taxonomy" id="3036245"/>
    <lineage>
        <taxon>Bacteria</taxon>
        <taxon>Pseudomonadati</taxon>
        <taxon>Pseudomonadota</taxon>
        <taxon>Alphaproteobacteria</taxon>
        <taxon>Rhodobacterales</taxon>
        <taxon>Paracoccaceae</taxon>
        <taxon>Paralimibaculum</taxon>
    </lineage>
</organism>
<dbReference type="Proteomes" id="UP001239909">
    <property type="component" value="Unassembled WGS sequence"/>
</dbReference>
<accession>A0ABQ6LGT3</accession>
<feature type="domain" description="Restriction endonuclease type IV Mrr" evidence="1">
    <location>
        <begin position="161"/>
        <end position="281"/>
    </location>
</feature>
<dbReference type="InterPro" id="IPR011335">
    <property type="entry name" value="Restrct_endonuc-II-like"/>
</dbReference>
<evidence type="ECO:0000259" key="2">
    <source>
        <dbReference type="Pfam" id="PF14338"/>
    </source>
</evidence>
<dbReference type="EMBL" id="BSYI01000011">
    <property type="protein sequence ID" value="GMG82502.1"/>
    <property type="molecule type" value="Genomic_DNA"/>
</dbReference>
<keyword evidence="3" id="KW-0255">Endonuclease</keyword>
<dbReference type="InterPro" id="IPR011856">
    <property type="entry name" value="tRNA_endonuc-like_dom_sf"/>
</dbReference>
<feature type="domain" description="Restriction system protein Mrr-like N-terminal" evidence="2">
    <location>
        <begin position="13"/>
        <end position="92"/>
    </location>
</feature>
<keyword evidence="3" id="KW-0378">Hydrolase</keyword>
<dbReference type="Pfam" id="PF04471">
    <property type="entry name" value="Mrr_cat"/>
    <property type="match status" value="1"/>
</dbReference>
<dbReference type="InterPro" id="IPR052906">
    <property type="entry name" value="Type_IV_Methyl-Rstrct_Enzyme"/>
</dbReference>
<dbReference type="InterPro" id="IPR007560">
    <property type="entry name" value="Restrct_endonuc_IV_Mrr"/>
</dbReference>
<dbReference type="InterPro" id="IPR025745">
    <property type="entry name" value="Mrr-like_N_dom"/>
</dbReference>
<dbReference type="GO" id="GO:0004519">
    <property type="term" value="F:endonuclease activity"/>
    <property type="evidence" value="ECO:0007669"/>
    <property type="project" value="UniProtKB-KW"/>
</dbReference>
<gene>
    <name evidence="3" type="ORF">LNKW23_17150</name>
</gene>
<keyword evidence="3" id="KW-0540">Nuclease</keyword>
<dbReference type="SUPFAM" id="SSF52980">
    <property type="entry name" value="Restriction endonuclease-like"/>
    <property type="match status" value="1"/>
</dbReference>
<sequence>MSDGFPTINDANLPVLREIAEGRRNSREAMPGVVRHFGLGPEALDTAPGEGAKPRIMRRIAWCLVSLSQAGLIEKRTAGHYEITESGRSVLAAPPPLLDHQYLLRFPGYASANGPGNSANASEVALQRDTQHDRAPDEIIRDAARMIERALERDIVERLHNGTPAFFEKAVVELLLAMGYGRGRDGAGRVLGRSGDGGIDGLIDEDALGLDRVYMQAKRYAAENTIGRPAIQQFVGSLTGEGASKGVFVTTSGFSREARDYAERVQQRVILIDGARLARLMIAYGVGVRPTETITLSEIDENFFAED</sequence>
<dbReference type="Pfam" id="PF14338">
    <property type="entry name" value="Mrr_N"/>
    <property type="match status" value="1"/>
</dbReference>